<accession>K2BDH5</accession>
<dbReference type="EMBL" id="AMFJ01021594">
    <property type="protein sequence ID" value="EKD66843.1"/>
    <property type="molecule type" value="Genomic_DNA"/>
</dbReference>
<reference evidence="1" key="1">
    <citation type="journal article" date="2012" name="Science">
        <title>Fermentation, hydrogen, and sulfur metabolism in multiple uncultivated bacterial phyla.</title>
        <authorList>
            <person name="Wrighton K.C."/>
            <person name="Thomas B.C."/>
            <person name="Sharon I."/>
            <person name="Miller C.S."/>
            <person name="Castelle C.J."/>
            <person name="VerBerkmoes N.C."/>
            <person name="Wilkins M.J."/>
            <person name="Hettich R.L."/>
            <person name="Lipton M.S."/>
            <person name="Williams K.H."/>
            <person name="Long P.E."/>
            <person name="Banfield J.F."/>
        </authorList>
    </citation>
    <scope>NUCLEOTIDE SEQUENCE [LARGE SCALE GENOMIC DNA]</scope>
</reference>
<evidence type="ECO:0000313" key="1">
    <source>
        <dbReference type="EMBL" id="EKD66843.1"/>
    </source>
</evidence>
<dbReference type="AlphaFoldDB" id="K2BDH5"/>
<gene>
    <name evidence="1" type="ORF">ACD_49C00008G0007</name>
</gene>
<protein>
    <submittedName>
        <fullName evidence="1">Uncharacterized protein</fullName>
    </submittedName>
</protein>
<organism evidence="1">
    <name type="scientific">uncultured bacterium</name>
    <name type="common">gcode 4</name>
    <dbReference type="NCBI Taxonomy" id="1234023"/>
    <lineage>
        <taxon>Bacteria</taxon>
        <taxon>environmental samples</taxon>
    </lineage>
</organism>
<comment type="caution">
    <text evidence="1">The sequence shown here is derived from an EMBL/GenBank/DDBJ whole genome shotgun (WGS) entry which is preliminary data.</text>
</comment>
<name>K2BDH5_9BACT</name>
<proteinExistence type="predicted"/>
<sequence>MSKIIRLDWYKKEKEGDRLDKRILTKSIEEYLVLAKKFKEDVTNILDRRDWILRITQEELEKIFKNSILDFLIKKRQISSELFMCGDYVSIILRKFICWDIDIWKFTQDFLEEWDWKWAWDNNLVKYIYWVWNRKREVNTPNDYKNRASQMYYNAYAKWQLKLWYNLAHNLDDLDKIIDLPTFLKRVIPPNLALVG</sequence>